<feature type="transmembrane region" description="Helical" evidence="14">
    <location>
        <begin position="109"/>
        <end position="131"/>
    </location>
</feature>
<dbReference type="Proteomes" id="UP001068379">
    <property type="component" value="Unassembled WGS sequence"/>
</dbReference>
<keyword evidence="17" id="KW-1185">Reference proteome</keyword>
<comment type="cofactor">
    <cofactor evidence="1">
        <name>Zn(2+)</name>
        <dbReference type="ChEBI" id="CHEBI:29105"/>
    </cofactor>
</comment>
<keyword evidence="13" id="KW-0275">Fatty acid biosynthesis</keyword>
<evidence type="ECO:0000256" key="10">
    <source>
        <dbReference type="ARBA" id="ARBA00023002"/>
    </source>
</evidence>
<organism evidence="16 17">
    <name type="scientific">Castellaniella denitrificans</name>
    <dbReference type="NCBI Taxonomy" id="56119"/>
    <lineage>
        <taxon>Bacteria</taxon>
        <taxon>Pseudomonadati</taxon>
        <taxon>Pseudomonadota</taxon>
        <taxon>Betaproteobacteria</taxon>
        <taxon>Burkholderiales</taxon>
        <taxon>Alcaligenaceae</taxon>
        <taxon>Castellaniella</taxon>
    </lineage>
</organism>
<feature type="domain" description="Fatty acid hydroxylase" evidence="15">
    <location>
        <begin position="47"/>
        <end position="178"/>
    </location>
</feature>
<accession>A0ABT4M6A4</accession>
<keyword evidence="10" id="KW-0560">Oxidoreductase</keyword>
<dbReference type="InterPro" id="IPR006694">
    <property type="entry name" value="Fatty_acid_hydroxylase"/>
</dbReference>
<evidence type="ECO:0000256" key="12">
    <source>
        <dbReference type="ARBA" id="ARBA00023136"/>
    </source>
</evidence>
<evidence type="ECO:0000256" key="2">
    <source>
        <dbReference type="ARBA" id="ARBA00004477"/>
    </source>
</evidence>
<feature type="transmembrane region" description="Helical" evidence="14">
    <location>
        <begin position="82"/>
        <end position="103"/>
    </location>
</feature>
<evidence type="ECO:0000256" key="5">
    <source>
        <dbReference type="ARBA" id="ARBA00022723"/>
    </source>
</evidence>
<dbReference type="InterPro" id="IPR014430">
    <property type="entry name" value="Scs7"/>
</dbReference>
<evidence type="ECO:0000313" key="17">
    <source>
        <dbReference type="Proteomes" id="UP001068379"/>
    </source>
</evidence>
<keyword evidence="6" id="KW-0256">Endoplasmic reticulum</keyword>
<keyword evidence="3" id="KW-0444">Lipid biosynthesis</keyword>
<evidence type="ECO:0000313" key="16">
    <source>
        <dbReference type="EMBL" id="MCZ4330858.1"/>
    </source>
</evidence>
<evidence type="ECO:0000256" key="3">
    <source>
        <dbReference type="ARBA" id="ARBA00022516"/>
    </source>
</evidence>
<keyword evidence="9 14" id="KW-1133">Transmembrane helix</keyword>
<reference evidence="16" key="1">
    <citation type="submission" date="2022-12" db="EMBL/GenBank/DDBJ databases">
        <title>Bacterial isolates from different developmental stages of Nematostella vectensis.</title>
        <authorList>
            <person name="Fraune S."/>
        </authorList>
    </citation>
    <scope>NUCLEOTIDE SEQUENCE</scope>
    <source>
        <strain evidence="16">G21619-S1</strain>
    </source>
</reference>
<comment type="subcellular location">
    <subcellularLocation>
        <location evidence="2">Endoplasmic reticulum membrane</location>
        <topology evidence="2">Multi-pass membrane protein</topology>
    </subcellularLocation>
</comment>
<evidence type="ECO:0000256" key="7">
    <source>
        <dbReference type="ARBA" id="ARBA00022832"/>
    </source>
</evidence>
<keyword evidence="5" id="KW-0479">Metal-binding</keyword>
<evidence type="ECO:0000256" key="6">
    <source>
        <dbReference type="ARBA" id="ARBA00022824"/>
    </source>
</evidence>
<evidence type="ECO:0000256" key="14">
    <source>
        <dbReference type="SAM" id="Phobius"/>
    </source>
</evidence>
<proteinExistence type="predicted"/>
<evidence type="ECO:0000256" key="9">
    <source>
        <dbReference type="ARBA" id="ARBA00022989"/>
    </source>
</evidence>
<feature type="transmembrane region" description="Helical" evidence="14">
    <location>
        <begin position="12"/>
        <end position="35"/>
    </location>
</feature>
<sequence>MGPFKFEQHPVMYFADFVFYPLVILGGAAVLAVHAGGSARVLLAAAVLGFLTWSFVEYALHRFILHGLWPFKSWHETHHERPFALIGSSTPVSMTAFAVLVLWPVSAAAGPWIALAATLGMTAGYLLYVVVHHAAHHWRARPGSWMWVRKRCHALHHRPGASGWYGVTTSFWDRVFGTDDSGGEP</sequence>
<keyword evidence="8" id="KW-0862">Zinc</keyword>
<evidence type="ECO:0000256" key="13">
    <source>
        <dbReference type="ARBA" id="ARBA00023160"/>
    </source>
</evidence>
<name>A0ABT4M6A4_9BURK</name>
<keyword evidence="11" id="KW-0443">Lipid metabolism</keyword>
<evidence type="ECO:0000256" key="4">
    <source>
        <dbReference type="ARBA" id="ARBA00022692"/>
    </source>
</evidence>
<evidence type="ECO:0000256" key="1">
    <source>
        <dbReference type="ARBA" id="ARBA00001947"/>
    </source>
</evidence>
<keyword evidence="4 14" id="KW-0812">Transmembrane</keyword>
<keyword evidence="7" id="KW-0276">Fatty acid metabolism</keyword>
<evidence type="ECO:0000256" key="11">
    <source>
        <dbReference type="ARBA" id="ARBA00023098"/>
    </source>
</evidence>
<dbReference type="Pfam" id="PF04116">
    <property type="entry name" value="FA_hydroxylase"/>
    <property type="match status" value="1"/>
</dbReference>
<evidence type="ECO:0000259" key="15">
    <source>
        <dbReference type="Pfam" id="PF04116"/>
    </source>
</evidence>
<protein>
    <submittedName>
        <fullName evidence="16">Sterol desaturase family protein</fullName>
    </submittedName>
</protein>
<dbReference type="PANTHER" id="PTHR12863">
    <property type="entry name" value="FATTY ACID HYDROXYLASE"/>
    <property type="match status" value="1"/>
</dbReference>
<dbReference type="RefSeq" id="WP_269359815.1">
    <property type="nucleotide sequence ID" value="NZ_JAPWHE010000011.1"/>
</dbReference>
<dbReference type="PANTHER" id="PTHR12863:SF1">
    <property type="entry name" value="FATTY ACID 2-HYDROXYLASE"/>
    <property type="match status" value="1"/>
</dbReference>
<evidence type="ECO:0000256" key="8">
    <source>
        <dbReference type="ARBA" id="ARBA00022833"/>
    </source>
</evidence>
<gene>
    <name evidence="16" type="ORF">O4H32_12980</name>
</gene>
<keyword evidence="12 14" id="KW-0472">Membrane</keyword>
<comment type="caution">
    <text evidence="16">The sequence shown here is derived from an EMBL/GenBank/DDBJ whole genome shotgun (WGS) entry which is preliminary data.</text>
</comment>
<feature type="transmembrane region" description="Helical" evidence="14">
    <location>
        <begin position="41"/>
        <end position="61"/>
    </location>
</feature>
<dbReference type="EMBL" id="JAPWHE010000011">
    <property type="protein sequence ID" value="MCZ4330858.1"/>
    <property type="molecule type" value="Genomic_DNA"/>
</dbReference>